<dbReference type="EMBL" id="CP001675">
    <property type="protein sequence ID" value="ACT52139.1"/>
    <property type="molecule type" value="Genomic_DNA"/>
</dbReference>
<dbReference type="KEGG" id="mei:Msip34_2915"/>
<dbReference type="Pfam" id="PF00437">
    <property type="entry name" value="T2SSE"/>
    <property type="match status" value="1"/>
</dbReference>
<protein>
    <submittedName>
        <fullName evidence="5">Type II secretion system protein E</fullName>
    </submittedName>
</protein>
<evidence type="ECO:0000259" key="4">
    <source>
        <dbReference type="PROSITE" id="PS00662"/>
    </source>
</evidence>
<gene>
    <name evidence="5" type="ordered locus">Msip34_2915</name>
</gene>
<keyword evidence="5" id="KW-0614">Plasmid</keyword>
<dbReference type="Gene3D" id="3.40.50.300">
    <property type="entry name" value="P-loop containing nucleotide triphosphate hydrolases"/>
    <property type="match status" value="1"/>
</dbReference>
<dbReference type="AlphaFoldDB" id="C6XET2"/>
<evidence type="ECO:0000313" key="5">
    <source>
        <dbReference type="EMBL" id="ACT52139.1"/>
    </source>
</evidence>
<feature type="domain" description="Bacterial type II secretion system protein E" evidence="4">
    <location>
        <begin position="304"/>
        <end position="318"/>
    </location>
</feature>
<keyword evidence="3" id="KW-0067">ATP-binding</keyword>
<reference evidence="6" key="1">
    <citation type="submission" date="2009-07" db="EMBL/GenBank/DDBJ databases">
        <title>Complete sequence of plasmid 1 of Methylovorus sp. SIP3-4.</title>
        <authorList>
            <consortium name="US DOE Joint Genome Institute"/>
            <person name="Lucas S."/>
            <person name="Copeland A."/>
            <person name="Lapidus A."/>
            <person name="Glavina del Rio T."/>
            <person name="Tice H."/>
            <person name="Bruce D."/>
            <person name="Goodwin L."/>
            <person name="Pitluck S."/>
            <person name="Clum A."/>
            <person name="Larimer F."/>
            <person name="Land M."/>
            <person name="Hauser L."/>
            <person name="Kyrpides N."/>
            <person name="Mikhailova N."/>
            <person name="Kayluzhnaya M."/>
            <person name="Chistoserdova L."/>
        </authorList>
    </citation>
    <scope>NUCLEOTIDE SEQUENCE [LARGE SCALE GENOMIC DNA]</scope>
    <source>
        <strain evidence="6">SIP3-4</strain>
        <plasmid evidence="6">pMsip01</plasmid>
    </source>
</reference>
<dbReference type="PROSITE" id="PS00662">
    <property type="entry name" value="T2SP_E"/>
    <property type="match status" value="1"/>
</dbReference>
<dbReference type="InterPro" id="IPR001482">
    <property type="entry name" value="T2SS/T4SS_dom"/>
</dbReference>
<evidence type="ECO:0000313" key="6">
    <source>
        <dbReference type="Proteomes" id="UP000002743"/>
    </source>
</evidence>
<dbReference type="RefSeq" id="WP_012777737.1">
    <property type="nucleotide sequence ID" value="NC_012970.1"/>
</dbReference>
<keyword evidence="6" id="KW-1185">Reference proteome</keyword>
<dbReference type="CDD" id="cd01129">
    <property type="entry name" value="PulE-GspE-like"/>
    <property type="match status" value="1"/>
</dbReference>
<name>C6XET2_METGS</name>
<dbReference type="Gene3D" id="3.30.450.90">
    <property type="match status" value="1"/>
</dbReference>
<evidence type="ECO:0000256" key="1">
    <source>
        <dbReference type="ARBA" id="ARBA00006611"/>
    </source>
</evidence>
<accession>C6XET2</accession>
<dbReference type="InterPro" id="IPR003593">
    <property type="entry name" value="AAA+_ATPase"/>
</dbReference>
<dbReference type="GO" id="GO:0016887">
    <property type="term" value="F:ATP hydrolysis activity"/>
    <property type="evidence" value="ECO:0007669"/>
    <property type="project" value="TreeGrafter"/>
</dbReference>
<keyword evidence="2" id="KW-0547">Nucleotide-binding</keyword>
<dbReference type="Proteomes" id="UP000002743">
    <property type="component" value="Plasmid pMsip01"/>
</dbReference>
<dbReference type="InterPro" id="IPR027417">
    <property type="entry name" value="P-loop_NTPase"/>
</dbReference>
<dbReference type="GO" id="GO:0005524">
    <property type="term" value="F:ATP binding"/>
    <property type="evidence" value="ECO:0007669"/>
    <property type="project" value="UniProtKB-KW"/>
</dbReference>
<evidence type="ECO:0000256" key="2">
    <source>
        <dbReference type="ARBA" id="ARBA00022741"/>
    </source>
</evidence>
<dbReference type="PANTHER" id="PTHR30258">
    <property type="entry name" value="TYPE II SECRETION SYSTEM PROTEIN GSPE-RELATED"/>
    <property type="match status" value="1"/>
</dbReference>
<dbReference type="GO" id="GO:0005886">
    <property type="term" value="C:plasma membrane"/>
    <property type="evidence" value="ECO:0007669"/>
    <property type="project" value="TreeGrafter"/>
</dbReference>
<organism evidence="5 6">
    <name type="scientific">Methylovorus glucosotrophus (strain SIP3-4)</name>
    <dbReference type="NCBI Taxonomy" id="582744"/>
    <lineage>
        <taxon>Bacteria</taxon>
        <taxon>Pseudomonadati</taxon>
        <taxon>Pseudomonadota</taxon>
        <taxon>Betaproteobacteria</taxon>
        <taxon>Nitrosomonadales</taxon>
        <taxon>Methylophilaceae</taxon>
        <taxon>Methylovorus</taxon>
    </lineage>
</organism>
<reference evidence="5 6" key="2">
    <citation type="journal article" date="2011" name="J. Bacteriol.">
        <title>Genomes of three methylotrophs from a single niche uncover genetic and metabolic divergence of Methylophilaceae.</title>
        <authorList>
            <person name="Lapidus A."/>
            <person name="Clum A."/>
            <person name="Labutti K."/>
            <person name="Kaluzhnaya M.G."/>
            <person name="Lim S."/>
            <person name="Beck D.A."/>
            <person name="Glavina Del Rio T."/>
            <person name="Nolan M."/>
            <person name="Mavromatis K."/>
            <person name="Huntemann M."/>
            <person name="Lucas S."/>
            <person name="Lidstrom M.E."/>
            <person name="Ivanova N."/>
            <person name="Chistoserdova L."/>
        </authorList>
    </citation>
    <scope>NUCLEOTIDE SEQUENCE [LARGE SCALE GENOMIC DNA]</scope>
    <source>
        <strain evidence="5 6">SIP3-4</strain>
        <plasmid evidence="5 6">pMsip01</plasmid>
    </source>
</reference>
<dbReference type="PANTHER" id="PTHR30258:SF1">
    <property type="entry name" value="PROTEIN TRANSPORT PROTEIN HOFB HOMOLOG"/>
    <property type="match status" value="1"/>
</dbReference>
<dbReference type="OrthoDB" id="5790493at2"/>
<dbReference type="HOGENOM" id="CLU_013446_2_3_4"/>
<sequence>MNYNGHKVLTAEGGEYDLPEELRHVMAFLDDGRLLVSKSHTFNPHVNAFVGKLERAGKHFQFVTVEMAVIAEVYKGAQAETKQAAHSDMQKVAFSLFEKAVKLRASDIHIRVSGRDRTKILFRVHDDLELVGEDTYENGLQLCTTIYHSMSSESDAVFLPQERQDARISDKDKLPKGLDGIRIATTPQVDGNVMVLRLLYNDTTENLDLTSLGYEKHQAEDVDVLKKKPTGIIVIGGPTGSGKSTTLQRVLASIIKESMGRKNVITVEDPPEYPITGAVQTPVTNADGDEARSDAFQKAIRAAMRLDPDVMMIGEVRDSPSARLAIQGAMTGHQVYTTVHANSAFAILNRLIDLGVQMELLSDPSIVSGLICQRLLKVLCDHCKLPLDSAEVQKRYKESDIDRIMRIGRLDQIFVHGHGCDHCRNTGLTGRTVVAETVATNEELMSFIRNNDRLGALEHWKRNMNGMTMLDHAVKKVLSGTVDPFQAEDIVGFLGTS</sequence>
<dbReference type="SUPFAM" id="SSF52540">
    <property type="entry name" value="P-loop containing nucleoside triphosphate hydrolases"/>
    <property type="match status" value="1"/>
</dbReference>
<geneLocation type="plasmid" evidence="5 6">
    <name>pMsip01</name>
</geneLocation>
<proteinExistence type="inferred from homology"/>
<comment type="similarity">
    <text evidence="1">Belongs to the GSP E family.</text>
</comment>
<dbReference type="SMART" id="SM00382">
    <property type="entry name" value="AAA"/>
    <property type="match status" value="1"/>
</dbReference>
<evidence type="ECO:0000256" key="3">
    <source>
        <dbReference type="ARBA" id="ARBA00022840"/>
    </source>
</evidence>